<feature type="region of interest" description="Disordered" evidence="1">
    <location>
        <begin position="75"/>
        <end position="102"/>
    </location>
</feature>
<feature type="signal peptide" evidence="2">
    <location>
        <begin position="1"/>
        <end position="20"/>
    </location>
</feature>
<evidence type="ECO:0000313" key="4">
    <source>
        <dbReference type="Proteomes" id="UP000319732"/>
    </source>
</evidence>
<evidence type="ECO:0000313" key="3">
    <source>
        <dbReference type="EMBL" id="TQV74200.1"/>
    </source>
</evidence>
<reference evidence="3 4" key="1">
    <citation type="submission" date="2019-06" db="EMBL/GenBank/DDBJ databases">
        <title>Whole genome sequence for Cellvibrionaceae sp. R142.</title>
        <authorList>
            <person name="Wang G."/>
        </authorList>
    </citation>
    <scope>NUCLEOTIDE SEQUENCE [LARGE SCALE GENOMIC DNA]</scope>
    <source>
        <strain evidence="3 4">R142</strain>
    </source>
</reference>
<gene>
    <name evidence="3" type="ORF">FKG94_16465</name>
</gene>
<sequence>MNKTFFYIILASSFALSACAGNTPAPEAKVAAANADTSAAESKRAAAEKSEKQICKRMTRTGSRMAQRVCGTQEQWDRAAHQSAGALGSDATRRTAQGTYRE</sequence>
<evidence type="ECO:0008006" key="5">
    <source>
        <dbReference type="Google" id="ProtNLM"/>
    </source>
</evidence>
<dbReference type="PROSITE" id="PS51257">
    <property type="entry name" value="PROKAR_LIPOPROTEIN"/>
    <property type="match status" value="1"/>
</dbReference>
<feature type="chain" id="PRO_5021855248" description="Lipoprotein" evidence="2">
    <location>
        <begin position="21"/>
        <end position="102"/>
    </location>
</feature>
<dbReference type="AlphaFoldDB" id="A0A545TAG1"/>
<accession>A0A545TAG1</accession>
<evidence type="ECO:0000256" key="1">
    <source>
        <dbReference type="SAM" id="MobiDB-lite"/>
    </source>
</evidence>
<keyword evidence="4" id="KW-1185">Reference proteome</keyword>
<name>A0A545TAG1_9GAMM</name>
<comment type="caution">
    <text evidence="3">The sequence shown here is derived from an EMBL/GenBank/DDBJ whole genome shotgun (WGS) entry which is preliminary data.</text>
</comment>
<evidence type="ECO:0000256" key="2">
    <source>
        <dbReference type="SAM" id="SignalP"/>
    </source>
</evidence>
<organism evidence="3 4">
    <name type="scientific">Exilibacterium tricleocarpae</name>
    <dbReference type="NCBI Taxonomy" id="2591008"/>
    <lineage>
        <taxon>Bacteria</taxon>
        <taxon>Pseudomonadati</taxon>
        <taxon>Pseudomonadota</taxon>
        <taxon>Gammaproteobacteria</taxon>
        <taxon>Cellvibrionales</taxon>
        <taxon>Cellvibrionaceae</taxon>
        <taxon>Exilibacterium</taxon>
    </lineage>
</organism>
<dbReference type="OrthoDB" id="5739613at2"/>
<keyword evidence="2" id="KW-0732">Signal</keyword>
<proteinExistence type="predicted"/>
<protein>
    <recommendedName>
        <fullName evidence="5">Lipoprotein</fullName>
    </recommendedName>
</protein>
<dbReference type="RefSeq" id="WP_142905423.1">
    <property type="nucleotide sequence ID" value="NZ_ML660096.1"/>
</dbReference>
<dbReference type="EMBL" id="VHSG01000017">
    <property type="protein sequence ID" value="TQV74200.1"/>
    <property type="molecule type" value="Genomic_DNA"/>
</dbReference>
<dbReference type="Proteomes" id="UP000319732">
    <property type="component" value="Unassembled WGS sequence"/>
</dbReference>